<evidence type="ECO:0000256" key="6">
    <source>
        <dbReference type="ARBA" id="ARBA00023136"/>
    </source>
</evidence>
<feature type="transmembrane region" description="Helical" evidence="7">
    <location>
        <begin position="388"/>
        <end position="410"/>
    </location>
</feature>
<dbReference type="Proteomes" id="UP000316921">
    <property type="component" value="Chromosome"/>
</dbReference>
<keyword evidence="4 7" id="KW-0812">Transmembrane</keyword>
<dbReference type="InterPro" id="IPR050833">
    <property type="entry name" value="Poly_Biosynth_Transport"/>
</dbReference>
<sequence>MKRLLQSRFLKDSAILQASGAIVALSSLLGVVVVSWAIGSDQMGEYITAVSLYGLFFMVFNTGVMQAAVTQIASNLAQKRVEKIASWQAFLVKVYALAGIFLLVVGYFVLPPLGAAVGDSRHVGDMAWWLCASPLLELPRVVAATTFQASRRMSELARLELGTELGRLILVVIGALAIGDARGPLLGTLGATVVGSVIGVVLYRRIAHDPDTELPTPRVILAHVRDVPLRKGLRLGIRIGALRSIDALAGNILPPLFIQHAGRSIGFPHTDQWVSYFRIAQRVMQVPVIALQGISRTALPALSQIAGRRDDVAFERAFQRVTVGSGLITGVGVLVALLLVKLPVTWFLPPDFHGPVPQLCAILAIGYGILGFAVAFDSYYILTNQLNFGLRLAIASMLVTIPMVYWFCLISPATGAAWGMVVIHTWGGVHLAFIARYFRAGRGRGMFDEAAPVAAKATGEAGL</sequence>
<evidence type="ECO:0000256" key="7">
    <source>
        <dbReference type="SAM" id="Phobius"/>
    </source>
</evidence>
<dbReference type="KEGG" id="pbap:Pla133_24660"/>
<evidence type="ECO:0000313" key="8">
    <source>
        <dbReference type="EMBL" id="QDU67384.1"/>
    </source>
</evidence>
<protein>
    <submittedName>
        <fullName evidence="8">Polysaccharide biosynthesis protein</fullName>
    </submittedName>
</protein>
<evidence type="ECO:0000256" key="2">
    <source>
        <dbReference type="ARBA" id="ARBA00007430"/>
    </source>
</evidence>
<feature type="transmembrane region" description="Helical" evidence="7">
    <location>
        <begin position="416"/>
        <end position="438"/>
    </location>
</feature>
<dbReference type="PANTHER" id="PTHR30250:SF10">
    <property type="entry name" value="LIPOPOLYSACCHARIDE BIOSYNTHESIS PROTEIN WZXC"/>
    <property type="match status" value="1"/>
</dbReference>
<dbReference type="PANTHER" id="PTHR30250">
    <property type="entry name" value="PST FAMILY PREDICTED COLANIC ACID TRANSPORTER"/>
    <property type="match status" value="1"/>
</dbReference>
<dbReference type="EMBL" id="CP036287">
    <property type="protein sequence ID" value="QDU67384.1"/>
    <property type="molecule type" value="Genomic_DNA"/>
</dbReference>
<accession>A0A518BK81</accession>
<evidence type="ECO:0000256" key="1">
    <source>
        <dbReference type="ARBA" id="ARBA00004651"/>
    </source>
</evidence>
<comment type="subcellular location">
    <subcellularLocation>
        <location evidence="1">Cell membrane</location>
        <topology evidence="1">Multi-pass membrane protein</topology>
    </subcellularLocation>
</comment>
<keyword evidence="5 7" id="KW-1133">Transmembrane helix</keyword>
<feature type="transmembrane region" description="Helical" evidence="7">
    <location>
        <begin position="185"/>
        <end position="203"/>
    </location>
</feature>
<feature type="transmembrane region" description="Helical" evidence="7">
    <location>
        <begin position="126"/>
        <end position="147"/>
    </location>
</feature>
<organism evidence="8 9">
    <name type="scientific">Engelhardtia mirabilis</name>
    <dbReference type="NCBI Taxonomy" id="2528011"/>
    <lineage>
        <taxon>Bacteria</taxon>
        <taxon>Pseudomonadati</taxon>
        <taxon>Planctomycetota</taxon>
        <taxon>Planctomycetia</taxon>
        <taxon>Planctomycetia incertae sedis</taxon>
        <taxon>Engelhardtia</taxon>
    </lineage>
</organism>
<evidence type="ECO:0000256" key="5">
    <source>
        <dbReference type="ARBA" id="ARBA00022989"/>
    </source>
</evidence>
<dbReference type="Pfam" id="PF01943">
    <property type="entry name" value="Polysacc_synt"/>
    <property type="match status" value="1"/>
</dbReference>
<feature type="transmembrane region" description="Helical" evidence="7">
    <location>
        <begin position="90"/>
        <end position="110"/>
    </location>
</feature>
<evidence type="ECO:0000256" key="4">
    <source>
        <dbReference type="ARBA" id="ARBA00022692"/>
    </source>
</evidence>
<feature type="transmembrane region" description="Helical" evidence="7">
    <location>
        <begin position="21"/>
        <end position="38"/>
    </location>
</feature>
<feature type="transmembrane region" description="Helical" evidence="7">
    <location>
        <begin position="356"/>
        <end position="376"/>
    </location>
</feature>
<dbReference type="GO" id="GO:0005886">
    <property type="term" value="C:plasma membrane"/>
    <property type="evidence" value="ECO:0007669"/>
    <property type="project" value="UniProtKB-SubCell"/>
</dbReference>
<keyword evidence="6 7" id="KW-0472">Membrane</keyword>
<dbReference type="RefSeq" id="WP_145065494.1">
    <property type="nucleotide sequence ID" value="NZ_CP036287.1"/>
</dbReference>
<dbReference type="InterPro" id="IPR002797">
    <property type="entry name" value="Polysacc_synth"/>
</dbReference>
<reference evidence="8 9" key="1">
    <citation type="submission" date="2019-02" db="EMBL/GenBank/DDBJ databases">
        <title>Deep-cultivation of Planctomycetes and their phenomic and genomic characterization uncovers novel biology.</title>
        <authorList>
            <person name="Wiegand S."/>
            <person name="Jogler M."/>
            <person name="Boedeker C."/>
            <person name="Pinto D."/>
            <person name="Vollmers J."/>
            <person name="Rivas-Marin E."/>
            <person name="Kohn T."/>
            <person name="Peeters S.H."/>
            <person name="Heuer A."/>
            <person name="Rast P."/>
            <person name="Oberbeckmann S."/>
            <person name="Bunk B."/>
            <person name="Jeske O."/>
            <person name="Meyerdierks A."/>
            <person name="Storesund J.E."/>
            <person name="Kallscheuer N."/>
            <person name="Luecker S."/>
            <person name="Lage O.M."/>
            <person name="Pohl T."/>
            <person name="Merkel B.J."/>
            <person name="Hornburger P."/>
            <person name="Mueller R.-W."/>
            <person name="Bruemmer F."/>
            <person name="Labrenz M."/>
            <person name="Spormann A.M."/>
            <person name="Op den Camp H."/>
            <person name="Overmann J."/>
            <person name="Amann R."/>
            <person name="Jetten M.S.M."/>
            <person name="Mascher T."/>
            <person name="Medema M.H."/>
            <person name="Devos D.P."/>
            <person name="Kaster A.-K."/>
            <person name="Ovreas L."/>
            <person name="Rohde M."/>
            <person name="Galperin M.Y."/>
            <person name="Jogler C."/>
        </authorList>
    </citation>
    <scope>NUCLEOTIDE SEQUENCE [LARGE SCALE GENOMIC DNA]</scope>
    <source>
        <strain evidence="8 9">Pla133</strain>
    </source>
</reference>
<dbReference type="AlphaFoldDB" id="A0A518BK81"/>
<keyword evidence="3" id="KW-1003">Cell membrane</keyword>
<evidence type="ECO:0000313" key="9">
    <source>
        <dbReference type="Proteomes" id="UP000316921"/>
    </source>
</evidence>
<evidence type="ECO:0000256" key="3">
    <source>
        <dbReference type="ARBA" id="ARBA00022475"/>
    </source>
</evidence>
<name>A0A518BK81_9BACT</name>
<gene>
    <name evidence="8" type="ORF">Pla133_24660</name>
</gene>
<proteinExistence type="inferred from homology"/>
<comment type="similarity">
    <text evidence="2">Belongs to the polysaccharide synthase family.</text>
</comment>
<feature type="transmembrane region" description="Helical" evidence="7">
    <location>
        <begin position="159"/>
        <end position="179"/>
    </location>
</feature>
<keyword evidence="9" id="KW-1185">Reference proteome</keyword>
<feature type="transmembrane region" description="Helical" evidence="7">
    <location>
        <begin position="323"/>
        <end position="344"/>
    </location>
</feature>
<feature type="transmembrane region" description="Helical" evidence="7">
    <location>
        <begin position="50"/>
        <end position="69"/>
    </location>
</feature>